<protein>
    <submittedName>
        <fullName evidence="1">Uncharacterized protein</fullName>
    </submittedName>
</protein>
<evidence type="ECO:0000313" key="2">
    <source>
        <dbReference type="Proteomes" id="UP000181942"/>
    </source>
</evidence>
<dbReference type="EMBL" id="FONR01000012">
    <property type="protein sequence ID" value="SFF80793.1"/>
    <property type="molecule type" value="Genomic_DNA"/>
</dbReference>
<name>A0A1I2LNV5_9ACTN</name>
<sequence>MVPLTVRLVVPIGDRYNGGVTDPYAPPPETGCAPVASERRCTKESAGGFFAATAAFVIVQALVFEPVSRLLPEYTHRVTALAGILAATLAHPLATRWLTRLPPSAAPK</sequence>
<organism evidence="1 2">
    <name type="scientific">Streptomyces mirabilis</name>
    <dbReference type="NCBI Taxonomy" id="68239"/>
    <lineage>
        <taxon>Bacteria</taxon>
        <taxon>Bacillati</taxon>
        <taxon>Actinomycetota</taxon>
        <taxon>Actinomycetes</taxon>
        <taxon>Kitasatosporales</taxon>
        <taxon>Streptomycetaceae</taxon>
        <taxon>Streptomyces</taxon>
    </lineage>
</organism>
<gene>
    <name evidence="1" type="ORF">SAMN02787118_112106</name>
</gene>
<evidence type="ECO:0000313" key="1">
    <source>
        <dbReference type="EMBL" id="SFF80793.1"/>
    </source>
</evidence>
<reference evidence="1 2" key="1">
    <citation type="submission" date="2016-10" db="EMBL/GenBank/DDBJ databases">
        <authorList>
            <person name="de Groot N.N."/>
        </authorList>
    </citation>
    <scope>NUCLEOTIDE SEQUENCE [LARGE SCALE GENOMIC DNA]</scope>
    <source>
        <strain evidence="1 2">OK461</strain>
    </source>
</reference>
<proteinExistence type="predicted"/>
<accession>A0A1I2LNV5</accession>
<dbReference type="Proteomes" id="UP000181942">
    <property type="component" value="Unassembled WGS sequence"/>
</dbReference>
<dbReference type="AlphaFoldDB" id="A0A1I2LNV5"/>